<evidence type="ECO:0000313" key="1">
    <source>
        <dbReference type="EMBL" id="KAK4707087.1"/>
    </source>
</evidence>
<dbReference type="EMBL" id="JAWPEI010000029">
    <property type="protein sequence ID" value="KAK4707087.1"/>
    <property type="molecule type" value="Genomic_DNA"/>
</dbReference>
<protein>
    <submittedName>
        <fullName evidence="1">Uncharacterized protein</fullName>
    </submittedName>
</protein>
<accession>A0AAV9K1I9</accession>
<organism evidence="1 2">
    <name type="scientific">Solanum pinnatisectum</name>
    <name type="common">tansyleaf nightshade</name>
    <dbReference type="NCBI Taxonomy" id="50273"/>
    <lineage>
        <taxon>Eukaryota</taxon>
        <taxon>Viridiplantae</taxon>
        <taxon>Streptophyta</taxon>
        <taxon>Embryophyta</taxon>
        <taxon>Tracheophyta</taxon>
        <taxon>Spermatophyta</taxon>
        <taxon>Magnoliopsida</taxon>
        <taxon>eudicotyledons</taxon>
        <taxon>Gunneridae</taxon>
        <taxon>Pentapetalae</taxon>
        <taxon>asterids</taxon>
        <taxon>lamiids</taxon>
        <taxon>Solanales</taxon>
        <taxon>Solanaceae</taxon>
        <taxon>Solanoideae</taxon>
        <taxon>Solaneae</taxon>
        <taxon>Solanum</taxon>
    </lineage>
</organism>
<name>A0AAV9K1I9_9SOLN</name>
<dbReference type="Proteomes" id="UP001311915">
    <property type="component" value="Unassembled WGS sequence"/>
</dbReference>
<gene>
    <name evidence="1" type="ORF">R3W88_033385</name>
</gene>
<evidence type="ECO:0000313" key="2">
    <source>
        <dbReference type="Proteomes" id="UP001311915"/>
    </source>
</evidence>
<comment type="caution">
    <text evidence="1">The sequence shown here is derived from an EMBL/GenBank/DDBJ whole genome shotgun (WGS) entry which is preliminary data.</text>
</comment>
<dbReference type="AlphaFoldDB" id="A0AAV9K1I9"/>
<proteinExistence type="predicted"/>
<reference evidence="1 2" key="1">
    <citation type="submission" date="2023-10" db="EMBL/GenBank/DDBJ databases">
        <title>Genome-Wide Identification Analysis in wild type Solanum Pinnatisectum Reveals Some Genes Defensing Phytophthora Infestans.</title>
        <authorList>
            <person name="Sun C."/>
        </authorList>
    </citation>
    <scope>NUCLEOTIDE SEQUENCE [LARGE SCALE GENOMIC DNA]</scope>
    <source>
        <strain evidence="1">LQN</strain>
        <tissue evidence="1">Leaf</tissue>
    </source>
</reference>
<sequence length="95" mass="10613">MIDLKDICTSGESSITIDEIVDIVLDTKLGYIKGLGYDPKPNTTRATQRRTTELEDSLKKVKQEAASAQHDLHKRLNAAETEVENQLSQILDQQS</sequence>
<keyword evidence="2" id="KW-1185">Reference proteome</keyword>